<dbReference type="InterPro" id="IPR029787">
    <property type="entry name" value="Nucleotide_cyclase"/>
</dbReference>
<dbReference type="InterPro" id="IPR000160">
    <property type="entry name" value="GGDEF_dom"/>
</dbReference>
<dbReference type="SUPFAM" id="SSF55073">
    <property type="entry name" value="Nucleotide cyclase"/>
    <property type="match status" value="1"/>
</dbReference>
<feature type="transmembrane region" description="Helical" evidence="1">
    <location>
        <begin position="26"/>
        <end position="43"/>
    </location>
</feature>
<dbReference type="PROSITE" id="PS50887">
    <property type="entry name" value="GGDEF"/>
    <property type="match status" value="1"/>
</dbReference>
<organism evidence="3">
    <name type="scientific">marine metagenome</name>
    <dbReference type="NCBI Taxonomy" id="408172"/>
    <lineage>
        <taxon>unclassified sequences</taxon>
        <taxon>metagenomes</taxon>
        <taxon>ecological metagenomes</taxon>
    </lineage>
</organism>
<gene>
    <name evidence="3" type="ORF">METZ01_LOCUS16916</name>
</gene>
<dbReference type="SMART" id="SM00267">
    <property type="entry name" value="GGDEF"/>
    <property type="match status" value="1"/>
</dbReference>
<dbReference type="PANTHER" id="PTHR44757">
    <property type="entry name" value="DIGUANYLATE CYCLASE DGCP"/>
    <property type="match status" value="1"/>
</dbReference>
<dbReference type="EMBL" id="UINC01000928">
    <property type="protein sequence ID" value="SUZ64062.1"/>
    <property type="molecule type" value="Genomic_DNA"/>
</dbReference>
<evidence type="ECO:0000313" key="3">
    <source>
        <dbReference type="EMBL" id="SUZ64062.1"/>
    </source>
</evidence>
<dbReference type="InterPro" id="IPR052155">
    <property type="entry name" value="Biofilm_reg_signaling"/>
</dbReference>
<feature type="transmembrane region" description="Helical" evidence="1">
    <location>
        <begin position="158"/>
        <end position="180"/>
    </location>
</feature>
<protein>
    <recommendedName>
        <fullName evidence="2">GGDEF domain-containing protein</fullName>
    </recommendedName>
</protein>
<feature type="transmembrane region" description="Helical" evidence="1">
    <location>
        <begin position="49"/>
        <end position="67"/>
    </location>
</feature>
<reference evidence="3" key="1">
    <citation type="submission" date="2018-05" db="EMBL/GenBank/DDBJ databases">
        <authorList>
            <person name="Lanie J.A."/>
            <person name="Ng W.-L."/>
            <person name="Kazmierczak K.M."/>
            <person name="Andrzejewski T.M."/>
            <person name="Davidsen T.M."/>
            <person name="Wayne K.J."/>
            <person name="Tettelin H."/>
            <person name="Glass J.I."/>
            <person name="Rusch D."/>
            <person name="Podicherti R."/>
            <person name="Tsui H.-C.T."/>
            <person name="Winkler M.E."/>
        </authorList>
    </citation>
    <scope>NUCLEOTIDE SEQUENCE</scope>
</reference>
<evidence type="ECO:0000256" key="1">
    <source>
        <dbReference type="SAM" id="Phobius"/>
    </source>
</evidence>
<dbReference type="Gene3D" id="3.30.70.270">
    <property type="match status" value="1"/>
</dbReference>
<dbReference type="Pfam" id="PF00990">
    <property type="entry name" value="GGDEF"/>
    <property type="match status" value="1"/>
</dbReference>
<feature type="transmembrane region" description="Helical" evidence="1">
    <location>
        <begin position="135"/>
        <end position="152"/>
    </location>
</feature>
<evidence type="ECO:0000259" key="2">
    <source>
        <dbReference type="PROSITE" id="PS50887"/>
    </source>
</evidence>
<dbReference type="AlphaFoldDB" id="A0A381PAR2"/>
<accession>A0A381PAR2</accession>
<feature type="domain" description="GGDEF" evidence="2">
    <location>
        <begin position="211"/>
        <end position="341"/>
    </location>
</feature>
<name>A0A381PAR2_9ZZZZ</name>
<sequence length="350" mass="37659">MQDVAVEPPRLVSDETRRSAAATRRVRGFFAVVMVLMLAAQAADAIPGASLPPLPLGVILAGVLLFVNFVDPTRDPGVTENLAQRRLLIELSLDSAVVFAAIWLVGLNSASNLWVMLAFPMIQVVVRLDVKRMAMFLGGIAVIYAAGELWAASRYQDLSFEVGALVQQIGVLLAVSLIAANHRPLSTIASTIFNTNSVNERQRERRRSPGDGFGVVYVDVVVEDKPPADVVPEILREVIGRRISACVRDEDQVLTSDADAFAVLLEGLHELMDATVVAERILNRLEGPVAVSGVSIEIDTRVGVAYSPNSVGNPDGLIEAAGREVHVARRNGDDRLVIHEPVDPLQTAVG</sequence>
<keyword evidence="1" id="KW-1133">Transmembrane helix</keyword>
<dbReference type="PANTHER" id="PTHR44757:SF2">
    <property type="entry name" value="BIOFILM ARCHITECTURE MAINTENANCE PROTEIN MBAA"/>
    <property type="match status" value="1"/>
</dbReference>
<keyword evidence="1" id="KW-0472">Membrane</keyword>
<dbReference type="InterPro" id="IPR043128">
    <property type="entry name" value="Rev_trsase/Diguanyl_cyclase"/>
</dbReference>
<keyword evidence="1" id="KW-0812">Transmembrane</keyword>
<proteinExistence type="predicted"/>